<reference evidence="2 3" key="1">
    <citation type="submission" date="2019-10" db="EMBL/GenBank/DDBJ databases">
        <title>Genomic and transcriptomic insights into the perfect genentic adaptation of a filamentous nitrogen-fixing cyanobacterium to rice fields.</title>
        <authorList>
            <person name="Chen Z."/>
        </authorList>
    </citation>
    <scope>NUCLEOTIDE SEQUENCE [LARGE SCALE GENOMIC DNA]</scope>
    <source>
        <strain evidence="2">CCNUC1</strain>
    </source>
</reference>
<feature type="domain" description="Tc1-like transposase DDE" evidence="1">
    <location>
        <begin position="4"/>
        <end position="140"/>
    </location>
</feature>
<dbReference type="KEGG" id="nsh:GXM_10493"/>
<protein>
    <submittedName>
        <fullName evidence="2">Transposase</fullName>
    </submittedName>
</protein>
<dbReference type="InterPro" id="IPR038717">
    <property type="entry name" value="Tc1-like_DDE_dom"/>
</dbReference>
<dbReference type="Proteomes" id="UP000326678">
    <property type="component" value="Chromosome pGXM02"/>
</dbReference>
<dbReference type="InterPro" id="IPR036397">
    <property type="entry name" value="RNaseH_sf"/>
</dbReference>
<sequence>MFMVDECHLLWGDIFGYVWGKTSERISVPVVNARDKQTYFGGLDYKTKEFLIFPAKTANSETTVSFLEYLQSQRPGAKLLIVWDGASYHRSQHIRNYLDSLNHELETEQWLITCERFAPNAPEQNPVEDIWLQAKRLIREFYFFCHSFSVVKGLFELAIDCQIFDFPKLHEYGVFS</sequence>
<evidence type="ECO:0000259" key="1">
    <source>
        <dbReference type="Pfam" id="PF13358"/>
    </source>
</evidence>
<dbReference type="Gene3D" id="3.30.420.10">
    <property type="entry name" value="Ribonuclease H-like superfamily/Ribonuclease H"/>
    <property type="match status" value="1"/>
</dbReference>
<gene>
    <name evidence="2" type="ORF">GXM_10493</name>
</gene>
<dbReference type="GO" id="GO:0003676">
    <property type="term" value="F:nucleic acid binding"/>
    <property type="evidence" value="ECO:0007669"/>
    <property type="project" value="InterPro"/>
</dbReference>
<organism evidence="2 3">
    <name type="scientific">Nostoc sphaeroides CCNUC1</name>
    <dbReference type="NCBI Taxonomy" id="2653204"/>
    <lineage>
        <taxon>Bacteria</taxon>
        <taxon>Bacillati</taxon>
        <taxon>Cyanobacteriota</taxon>
        <taxon>Cyanophyceae</taxon>
        <taxon>Nostocales</taxon>
        <taxon>Nostocaceae</taxon>
        <taxon>Nostoc</taxon>
    </lineage>
</organism>
<dbReference type="SUPFAM" id="SSF53098">
    <property type="entry name" value="Ribonuclease H-like"/>
    <property type="match status" value="1"/>
</dbReference>
<name>A0A5P8WIU2_9NOSO</name>
<evidence type="ECO:0000313" key="2">
    <source>
        <dbReference type="EMBL" id="QFS52738.1"/>
    </source>
</evidence>
<dbReference type="AlphaFoldDB" id="A0A5P8WIU2"/>
<dbReference type="Pfam" id="PF13358">
    <property type="entry name" value="DDE_3"/>
    <property type="match status" value="1"/>
</dbReference>
<evidence type="ECO:0000313" key="3">
    <source>
        <dbReference type="Proteomes" id="UP000326678"/>
    </source>
</evidence>
<keyword evidence="3" id="KW-1185">Reference proteome</keyword>
<proteinExistence type="predicted"/>
<dbReference type="InterPro" id="IPR012337">
    <property type="entry name" value="RNaseH-like_sf"/>
</dbReference>
<accession>A0A5P8WIU2</accession>
<dbReference type="EMBL" id="CP045229">
    <property type="protein sequence ID" value="QFS52738.1"/>
    <property type="molecule type" value="Genomic_DNA"/>
</dbReference>